<dbReference type="InterPro" id="IPR052170">
    <property type="entry name" value="M29_Exopeptidase"/>
</dbReference>
<dbReference type="RefSeq" id="WP_068659776.1">
    <property type="nucleotide sequence ID" value="NZ_CP017770.1"/>
</dbReference>
<keyword evidence="8" id="KW-0378">Hydrolase</keyword>
<dbReference type="GO" id="GO:0008237">
    <property type="term" value="F:metallopeptidase activity"/>
    <property type="evidence" value="ECO:0007669"/>
    <property type="project" value="UniProtKB-KW"/>
</dbReference>
<protein>
    <submittedName>
        <fullName evidence="10">Aminopeptidase</fullName>
    </submittedName>
</protein>
<evidence type="ECO:0000256" key="2">
    <source>
        <dbReference type="ARBA" id="ARBA00001946"/>
    </source>
</evidence>
<dbReference type="AlphaFoldDB" id="A0A162KRS2"/>
<dbReference type="InterPro" id="IPR035097">
    <property type="entry name" value="M29_N-terminal"/>
</dbReference>
<keyword evidence="6" id="KW-0645">Protease</keyword>
<evidence type="ECO:0000313" key="10">
    <source>
        <dbReference type="EMBL" id="OAB72873.1"/>
    </source>
</evidence>
<comment type="caution">
    <text evidence="10">The sequence shown here is derived from an EMBL/GenBank/DDBJ whole genome shotgun (WGS) entry which is preliminary data.</text>
</comment>
<dbReference type="Pfam" id="PF02073">
    <property type="entry name" value="Peptidase_M29"/>
    <property type="match status" value="1"/>
</dbReference>
<proteinExistence type="inferred from homology"/>
<dbReference type="GO" id="GO:0006508">
    <property type="term" value="P:proteolysis"/>
    <property type="evidence" value="ECO:0007669"/>
    <property type="project" value="UniProtKB-KW"/>
</dbReference>
<dbReference type="Proteomes" id="UP000077134">
    <property type="component" value="Unassembled WGS sequence"/>
</dbReference>
<dbReference type="InterPro" id="IPR000787">
    <property type="entry name" value="Peptidase_M29"/>
</dbReference>
<evidence type="ECO:0000256" key="7">
    <source>
        <dbReference type="ARBA" id="ARBA00022723"/>
    </source>
</evidence>
<name>A0A162KRS2_9BACL</name>
<dbReference type="PANTHER" id="PTHR34448">
    <property type="entry name" value="AMINOPEPTIDASE"/>
    <property type="match status" value="1"/>
</dbReference>
<comment type="cofactor">
    <cofactor evidence="1">
        <name>Co(2+)</name>
        <dbReference type="ChEBI" id="CHEBI:48828"/>
    </cofactor>
</comment>
<dbReference type="PANTHER" id="PTHR34448:SF1">
    <property type="entry name" value="BLL6088 PROTEIN"/>
    <property type="match status" value="1"/>
</dbReference>
<dbReference type="GO" id="GO:0004177">
    <property type="term" value="F:aminopeptidase activity"/>
    <property type="evidence" value="ECO:0007669"/>
    <property type="project" value="UniProtKB-KW"/>
</dbReference>
<keyword evidence="7" id="KW-0479">Metal-binding</keyword>
<gene>
    <name evidence="10" type="ORF">PNBC_15705</name>
</gene>
<keyword evidence="9" id="KW-0482">Metalloprotease</keyword>
<reference evidence="10 11" key="1">
    <citation type="submission" date="2016-02" db="EMBL/GenBank/DDBJ databases">
        <title>Paenibacillus sp. LPB0068, isolated from Crassostrea gigas.</title>
        <authorList>
            <person name="Shin S.-K."/>
            <person name="Yi H."/>
        </authorList>
    </citation>
    <scope>NUCLEOTIDE SEQUENCE [LARGE SCALE GENOMIC DNA]</scope>
    <source>
        <strain evidence="10 11">LPB0068</strain>
    </source>
</reference>
<evidence type="ECO:0000256" key="6">
    <source>
        <dbReference type="ARBA" id="ARBA00022670"/>
    </source>
</evidence>
<evidence type="ECO:0000256" key="9">
    <source>
        <dbReference type="ARBA" id="ARBA00023049"/>
    </source>
</evidence>
<evidence type="ECO:0000256" key="4">
    <source>
        <dbReference type="ARBA" id="ARBA00008236"/>
    </source>
</evidence>
<evidence type="ECO:0000256" key="8">
    <source>
        <dbReference type="ARBA" id="ARBA00022801"/>
    </source>
</evidence>
<dbReference type="GO" id="GO:0046872">
    <property type="term" value="F:metal ion binding"/>
    <property type="evidence" value="ECO:0007669"/>
    <property type="project" value="UniProtKB-KW"/>
</dbReference>
<keyword evidence="11" id="KW-1185">Reference proteome</keyword>
<dbReference type="EMBL" id="LSFN01000032">
    <property type="protein sequence ID" value="OAB72873.1"/>
    <property type="molecule type" value="Genomic_DNA"/>
</dbReference>
<dbReference type="SUPFAM" id="SSF144052">
    <property type="entry name" value="Thermophilic metalloprotease-like"/>
    <property type="match status" value="1"/>
</dbReference>
<dbReference type="Gene3D" id="3.40.1830.10">
    <property type="entry name" value="Thermophilic metalloprotease (M29)"/>
    <property type="match status" value="1"/>
</dbReference>
<evidence type="ECO:0000256" key="3">
    <source>
        <dbReference type="ARBA" id="ARBA00001947"/>
    </source>
</evidence>
<keyword evidence="5 10" id="KW-0031">Aminopeptidase</keyword>
<dbReference type="KEGG" id="pcx:LPB68_04545"/>
<dbReference type="OrthoDB" id="9803993at2"/>
<dbReference type="STRING" id="1763538.LPB68_04545"/>
<comment type="similarity">
    <text evidence="4">Belongs to the peptidase M29 family.</text>
</comment>
<evidence type="ECO:0000256" key="5">
    <source>
        <dbReference type="ARBA" id="ARBA00022438"/>
    </source>
</evidence>
<sequence>MRDPRIQKLAENLVGYSVDVQPGENVLIEMIGSEQDLMKAIIEEVSKKGGNSFVQHTDKSVQRTLFTYATEEQMKTWAEIDLERMKKMDCYIGIRAGENVNDLSDVPEEKMKLYNSIYNHKVHSQQRVNHTKWVVLRYPNASMAQLANKSTEAFEDFYFDVCNLDYGKMDEAQDPLAELMRRTDKVRITAPGTDLSFSIKGIGAEKCSGQKNIPDGEVYSAPVRNSVNGTISYNTPTVYNGISFENLKFTFKDGQIVEATSNDTVRLNDILDSDEGARYIGEFAIGFNPYILHPMKDILFDEKIAGSLHFTPGQAYDVTDNGNKSSIHWDLVLIQRPDYGGGEIYFDDVLIRKDGLFVIPELEGLNPDRLK</sequence>
<comment type="cofactor">
    <cofactor evidence="3">
        <name>Zn(2+)</name>
        <dbReference type="ChEBI" id="CHEBI:29105"/>
    </cofactor>
</comment>
<comment type="cofactor">
    <cofactor evidence="2">
        <name>Mg(2+)</name>
        <dbReference type="ChEBI" id="CHEBI:18420"/>
    </cofactor>
</comment>
<accession>A0A162KRS2</accession>
<evidence type="ECO:0000313" key="11">
    <source>
        <dbReference type="Proteomes" id="UP000077134"/>
    </source>
</evidence>
<evidence type="ECO:0000256" key="1">
    <source>
        <dbReference type="ARBA" id="ARBA00001941"/>
    </source>
</evidence>
<organism evidence="10 11">
    <name type="scientific">Paenibacillus crassostreae</name>
    <dbReference type="NCBI Taxonomy" id="1763538"/>
    <lineage>
        <taxon>Bacteria</taxon>
        <taxon>Bacillati</taxon>
        <taxon>Bacillota</taxon>
        <taxon>Bacilli</taxon>
        <taxon>Bacillales</taxon>
        <taxon>Paenibacillaceae</taxon>
        <taxon>Paenibacillus</taxon>
    </lineage>
</organism>